<protein>
    <submittedName>
        <fullName evidence="4">Envelope stress response membrane protein PspC</fullName>
    </submittedName>
</protein>
<evidence type="ECO:0000259" key="2">
    <source>
        <dbReference type="Pfam" id="PF04024"/>
    </source>
</evidence>
<feature type="transmembrane region" description="Helical" evidence="1">
    <location>
        <begin position="65"/>
        <end position="90"/>
    </location>
</feature>
<evidence type="ECO:0000313" key="6">
    <source>
        <dbReference type="Proteomes" id="UP000293902"/>
    </source>
</evidence>
<keyword evidence="1" id="KW-0812">Transmembrane</keyword>
<dbReference type="InterPro" id="IPR014320">
    <property type="entry name" value="Phageshock_PspC"/>
</dbReference>
<sequence length="147" mass="17201">MRYHKNRYRRAGAGMGGGTKYGGFRQRMDRLTASEGFYRSRRGIIFGVCRGLAEHFNFSVFWTRVVVLVLFLFTGFWPVGVLYFVAGLLLNPAPVIPLENESDEEFYQSYTRSRSSAIQRIKKKFDNIDRRIQRMEDTVTSKEFDFK</sequence>
<reference evidence="4 5" key="1">
    <citation type="submission" date="2018-06" db="EMBL/GenBank/DDBJ databases">
        <title>Complete Genome Sequence of Desulfobacter hydrogenophilus (DSM3380).</title>
        <authorList>
            <person name="Marietou A."/>
            <person name="Schreiber L."/>
            <person name="Marshall I."/>
            <person name="Jorgensen B."/>
        </authorList>
    </citation>
    <scope>NUCLEOTIDE SEQUENCE [LARGE SCALE GENOMIC DNA]</scope>
    <source>
        <strain evidence="4 5">DSM 3380</strain>
    </source>
</reference>
<name>A0A328FBW2_9BACT</name>
<proteinExistence type="predicted"/>
<accession>A0A328FBW2</accession>
<dbReference type="Pfam" id="PF04024">
    <property type="entry name" value="PspC"/>
    <property type="match status" value="1"/>
</dbReference>
<reference evidence="3 6" key="2">
    <citation type="submission" date="2019-02" db="EMBL/GenBank/DDBJ databases">
        <title>Complete genome sequence of Desulfobacter hydrogenophilus AcRS1.</title>
        <authorList>
            <person name="Marietou A."/>
            <person name="Lund M.B."/>
            <person name="Marshall I.P.G."/>
            <person name="Schreiber L."/>
            <person name="Jorgensen B."/>
        </authorList>
    </citation>
    <scope>NUCLEOTIDE SEQUENCE [LARGE SCALE GENOMIC DNA]</scope>
    <source>
        <strain evidence="3 6">AcRS1</strain>
    </source>
</reference>
<feature type="domain" description="Phage shock protein PspC N-terminal" evidence="2">
    <location>
        <begin position="36"/>
        <end position="91"/>
    </location>
</feature>
<evidence type="ECO:0000313" key="4">
    <source>
        <dbReference type="EMBL" id="RAM00517.1"/>
    </source>
</evidence>
<dbReference type="OrthoDB" id="7359894at2"/>
<dbReference type="EMBL" id="CP036313">
    <property type="protein sequence ID" value="QBH11529.1"/>
    <property type="molecule type" value="Genomic_DNA"/>
</dbReference>
<keyword evidence="1" id="KW-1133">Transmembrane helix</keyword>
<evidence type="ECO:0000313" key="3">
    <source>
        <dbReference type="EMBL" id="QBH11529.1"/>
    </source>
</evidence>
<dbReference type="Proteomes" id="UP000293902">
    <property type="component" value="Chromosome"/>
</dbReference>
<keyword evidence="1" id="KW-0472">Membrane</keyword>
<dbReference type="InterPro" id="IPR007168">
    <property type="entry name" value="Phageshock_PspC_N"/>
</dbReference>
<dbReference type="EMBL" id="QLNI01000045">
    <property type="protein sequence ID" value="RAM00517.1"/>
    <property type="molecule type" value="Genomic_DNA"/>
</dbReference>
<gene>
    <name evidence="4" type="primary">pspC</name>
    <name evidence="4" type="ORF">DO021_18580</name>
    <name evidence="3" type="ORF">EYB58_00500</name>
</gene>
<evidence type="ECO:0000256" key="1">
    <source>
        <dbReference type="SAM" id="Phobius"/>
    </source>
</evidence>
<keyword evidence="6" id="KW-1185">Reference proteome</keyword>
<dbReference type="NCBIfam" id="TIGR02978">
    <property type="entry name" value="phageshock_pspC"/>
    <property type="match status" value="1"/>
</dbReference>
<organism evidence="4 5">
    <name type="scientific">Desulfobacter hydrogenophilus</name>
    <dbReference type="NCBI Taxonomy" id="2291"/>
    <lineage>
        <taxon>Bacteria</taxon>
        <taxon>Pseudomonadati</taxon>
        <taxon>Thermodesulfobacteriota</taxon>
        <taxon>Desulfobacteria</taxon>
        <taxon>Desulfobacterales</taxon>
        <taxon>Desulfobacteraceae</taxon>
        <taxon>Desulfobacter</taxon>
    </lineage>
</organism>
<dbReference type="RefSeq" id="WP_111959447.1">
    <property type="nucleotide sequence ID" value="NZ_CP036313.1"/>
</dbReference>
<dbReference type="Proteomes" id="UP000248798">
    <property type="component" value="Unassembled WGS sequence"/>
</dbReference>
<evidence type="ECO:0000313" key="5">
    <source>
        <dbReference type="Proteomes" id="UP000248798"/>
    </source>
</evidence>
<dbReference type="AlphaFoldDB" id="A0A328FBW2"/>